<evidence type="ECO:0000313" key="2">
    <source>
        <dbReference type="Proteomes" id="UP001283361"/>
    </source>
</evidence>
<dbReference type="EMBL" id="JAWDGP010006115">
    <property type="protein sequence ID" value="KAK3746816.1"/>
    <property type="molecule type" value="Genomic_DNA"/>
</dbReference>
<sequence length="94" mass="10358">MSVTQNRQRENLLQKTANKRVCGFDACLHHSAATRDHKADILPTDMLSVSMILGPVSHTLCLCVPGASVRLIVWCVVVFQAVSQSVIDRPPFDL</sequence>
<protein>
    <submittedName>
        <fullName evidence="1">Uncharacterized protein</fullName>
    </submittedName>
</protein>
<dbReference type="Proteomes" id="UP001283361">
    <property type="component" value="Unassembled WGS sequence"/>
</dbReference>
<proteinExistence type="predicted"/>
<organism evidence="1 2">
    <name type="scientific">Elysia crispata</name>
    <name type="common">lettuce slug</name>
    <dbReference type="NCBI Taxonomy" id="231223"/>
    <lineage>
        <taxon>Eukaryota</taxon>
        <taxon>Metazoa</taxon>
        <taxon>Spiralia</taxon>
        <taxon>Lophotrochozoa</taxon>
        <taxon>Mollusca</taxon>
        <taxon>Gastropoda</taxon>
        <taxon>Heterobranchia</taxon>
        <taxon>Euthyneura</taxon>
        <taxon>Panpulmonata</taxon>
        <taxon>Sacoglossa</taxon>
        <taxon>Placobranchoidea</taxon>
        <taxon>Plakobranchidae</taxon>
        <taxon>Elysia</taxon>
    </lineage>
</organism>
<dbReference type="AlphaFoldDB" id="A0AAE0YK17"/>
<evidence type="ECO:0000313" key="1">
    <source>
        <dbReference type="EMBL" id="KAK3746816.1"/>
    </source>
</evidence>
<keyword evidence="2" id="KW-1185">Reference proteome</keyword>
<accession>A0AAE0YK17</accession>
<name>A0AAE0YK17_9GAST</name>
<gene>
    <name evidence="1" type="ORF">RRG08_031344</name>
</gene>
<reference evidence="1" key="1">
    <citation type="journal article" date="2023" name="G3 (Bethesda)">
        <title>A reference genome for the long-term kleptoplast-retaining sea slug Elysia crispata morphotype clarki.</title>
        <authorList>
            <person name="Eastman K.E."/>
            <person name="Pendleton A.L."/>
            <person name="Shaikh M.A."/>
            <person name="Suttiyut T."/>
            <person name="Ogas R."/>
            <person name="Tomko P."/>
            <person name="Gavelis G."/>
            <person name="Widhalm J.R."/>
            <person name="Wisecaver J.H."/>
        </authorList>
    </citation>
    <scope>NUCLEOTIDE SEQUENCE</scope>
    <source>
        <strain evidence="1">ECLA1</strain>
    </source>
</reference>
<comment type="caution">
    <text evidence="1">The sequence shown here is derived from an EMBL/GenBank/DDBJ whole genome shotgun (WGS) entry which is preliminary data.</text>
</comment>